<dbReference type="Proteomes" id="UP000191901">
    <property type="component" value="Chromosome"/>
</dbReference>
<dbReference type="AlphaFoldDB" id="A0A1Z3HR56"/>
<sequence length="347" mass="38630">MKDFFISYNSADKAWAEWLAWVLEENGYTVIIQAWDFRPGGNFIIDMQRAADESTRTIMVLSEVYLQAKYTQPEWAAAFKQDPESQEHRLIPIRVAPCQPTGMLAPLVYVDLVGKSEADAEASVLASLQNRAKPATRPSFPGKTPGEERVVKKKVPFPPGRSIRVTWQLVLDYQLENTFFDHGRDIDRVVDRLKQLSGDQRLEDVDRVCKNGSTFLTLKGTEEGLRKLQALSETGQLAEINGIQVEQINLPPDSSQTPPITQNPPMTNESTTLTPRERLALNRKITGLTTQSFNELLLLLEPPDGIVPPPTAPQGDRTYALLSWARSTTGCGLAAVRDAFNEIAPSP</sequence>
<dbReference type="SUPFAM" id="SSF52200">
    <property type="entry name" value="Toll/Interleukin receptor TIR domain"/>
    <property type="match status" value="1"/>
</dbReference>
<evidence type="ECO:0000259" key="1">
    <source>
        <dbReference type="PROSITE" id="PS50104"/>
    </source>
</evidence>
<reference evidence="2 3" key="1">
    <citation type="journal article" date="2016" name="Biochim. Biophys. Acta">
        <title>Characterization of red-shifted phycobilisomes isolated from the chlorophyll f-containing cyanobacterium Halomicronema hongdechloris.</title>
        <authorList>
            <person name="Li Y."/>
            <person name="Lin Y."/>
            <person name="Garvey C.J."/>
            <person name="Birch D."/>
            <person name="Corkery R.W."/>
            <person name="Loughlin P.C."/>
            <person name="Scheer H."/>
            <person name="Willows R.D."/>
            <person name="Chen M."/>
        </authorList>
    </citation>
    <scope>NUCLEOTIDE SEQUENCE [LARGE SCALE GENOMIC DNA]</scope>
    <source>
        <strain evidence="2 3">C2206</strain>
    </source>
</reference>
<evidence type="ECO:0000313" key="2">
    <source>
        <dbReference type="EMBL" id="ASC72736.1"/>
    </source>
</evidence>
<evidence type="ECO:0000313" key="3">
    <source>
        <dbReference type="Proteomes" id="UP000191901"/>
    </source>
</evidence>
<dbReference type="OrthoDB" id="7055795at2"/>
<dbReference type="InterPro" id="IPR035897">
    <property type="entry name" value="Toll_tir_struct_dom_sf"/>
</dbReference>
<dbReference type="EMBL" id="CP021983">
    <property type="protein sequence ID" value="ASC72736.1"/>
    <property type="molecule type" value="Genomic_DNA"/>
</dbReference>
<dbReference type="SMART" id="SM00255">
    <property type="entry name" value="TIR"/>
    <property type="match status" value="1"/>
</dbReference>
<gene>
    <name evidence="2" type="ORF">XM38_036940</name>
</gene>
<dbReference type="Pfam" id="PF13676">
    <property type="entry name" value="TIR_2"/>
    <property type="match status" value="1"/>
</dbReference>
<dbReference type="GO" id="GO:0007165">
    <property type="term" value="P:signal transduction"/>
    <property type="evidence" value="ECO:0007669"/>
    <property type="project" value="InterPro"/>
</dbReference>
<proteinExistence type="predicted"/>
<accession>A0A1Z3HR56</accession>
<dbReference type="InterPro" id="IPR000157">
    <property type="entry name" value="TIR_dom"/>
</dbReference>
<dbReference type="PROSITE" id="PS50104">
    <property type="entry name" value="TIR"/>
    <property type="match status" value="1"/>
</dbReference>
<organism evidence="2 3">
    <name type="scientific">Halomicronema hongdechloris C2206</name>
    <dbReference type="NCBI Taxonomy" id="1641165"/>
    <lineage>
        <taxon>Bacteria</taxon>
        <taxon>Bacillati</taxon>
        <taxon>Cyanobacteriota</taxon>
        <taxon>Cyanophyceae</taxon>
        <taxon>Nodosilineales</taxon>
        <taxon>Nodosilineaceae</taxon>
        <taxon>Halomicronema</taxon>
    </lineage>
</organism>
<feature type="domain" description="TIR" evidence="1">
    <location>
        <begin position="1"/>
        <end position="132"/>
    </location>
</feature>
<dbReference type="KEGG" id="hhg:XM38_036940"/>
<dbReference type="RefSeq" id="WP_088430566.1">
    <property type="nucleotide sequence ID" value="NZ_CP021983.2"/>
</dbReference>
<keyword evidence="3" id="KW-1185">Reference proteome</keyword>
<dbReference type="Gene3D" id="3.40.50.10140">
    <property type="entry name" value="Toll/interleukin-1 receptor homology (TIR) domain"/>
    <property type="match status" value="1"/>
</dbReference>
<name>A0A1Z3HR56_9CYAN</name>
<protein>
    <submittedName>
        <fullName evidence="2">Sulfatase-modifying factor domain protein</fullName>
    </submittedName>
</protein>